<keyword evidence="2" id="KW-1185">Reference proteome</keyword>
<reference evidence="1" key="1">
    <citation type="submission" date="2020-08" db="EMBL/GenBank/DDBJ databases">
        <title>Multicomponent nature underlies the extraordinary mechanical properties of spider dragline silk.</title>
        <authorList>
            <person name="Kono N."/>
            <person name="Nakamura H."/>
            <person name="Mori M."/>
            <person name="Yoshida Y."/>
            <person name="Ohtoshi R."/>
            <person name="Malay A.D."/>
            <person name="Moran D.A.P."/>
            <person name="Tomita M."/>
            <person name="Numata K."/>
            <person name="Arakawa K."/>
        </authorList>
    </citation>
    <scope>NUCLEOTIDE SEQUENCE</scope>
</reference>
<accession>A0A8X6WKR5</accession>
<dbReference type="AlphaFoldDB" id="A0A8X6WKR5"/>
<evidence type="ECO:0000313" key="1">
    <source>
        <dbReference type="EMBL" id="GFY36089.1"/>
    </source>
</evidence>
<evidence type="ECO:0000313" key="2">
    <source>
        <dbReference type="Proteomes" id="UP000887159"/>
    </source>
</evidence>
<comment type="caution">
    <text evidence="1">The sequence shown here is derived from an EMBL/GenBank/DDBJ whole genome shotgun (WGS) entry which is preliminary data.</text>
</comment>
<name>A0A8X6WKR5_TRICX</name>
<protein>
    <submittedName>
        <fullName evidence="1">Uncharacterized protein</fullName>
    </submittedName>
</protein>
<dbReference type="EMBL" id="BMAU01021435">
    <property type="protein sequence ID" value="GFY36089.1"/>
    <property type="molecule type" value="Genomic_DNA"/>
</dbReference>
<dbReference type="Proteomes" id="UP000887159">
    <property type="component" value="Unassembled WGS sequence"/>
</dbReference>
<proteinExistence type="predicted"/>
<organism evidence="1 2">
    <name type="scientific">Trichonephila clavipes</name>
    <name type="common">Golden silk orbweaver</name>
    <name type="synonym">Nephila clavipes</name>
    <dbReference type="NCBI Taxonomy" id="2585209"/>
    <lineage>
        <taxon>Eukaryota</taxon>
        <taxon>Metazoa</taxon>
        <taxon>Ecdysozoa</taxon>
        <taxon>Arthropoda</taxon>
        <taxon>Chelicerata</taxon>
        <taxon>Arachnida</taxon>
        <taxon>Araneae</taxon>
        <taxon>Araneomorphae</taxon>
        <taxon>Entelegynae</taxon>
        <taxon>Araneoidea</taxon>
        <taxon>Nephilidae</taxon>
        <taxon>Trichonephila</taxon>
    </lineage>
</organism>
<gene>
    <name evidence="1" type="ORF">TNCV_4844611</name>
</gene>
<sequence>METNVEGHINIVINLTQVVYGSIKLRADRAATFPSLGVWSPRTAKTAAHLFAMDAMRLSIRLWGILFHSSRSAISKSRTVAGGLGRAAMRRPSMSQTCSIGFRSGEHAGHSIRCIVSASSMFSTRRALCGRETKQRKTKESPMAPA</sequence>